<evidence type="ECO:0000256" key="1">
    <source>
        <dbReference type="SAM" id="MobiDB-lite"/>
    </source>
</evidence>
<name>D4DGS2_TRIVH</name>
<dbReference type="RefSeq" id="XP_003019581.1">
    <property type="nucleotide sequence ID" value="XM_003019535.1"/>
</dbReference>
<sequence>MGGEAAETATGALEEGKHSNGATEPTASAAPAASAEKDQDTAKSAKPTIGVMSTGDAQPAAEAADRAPPTGSSPKKRRKVNHAGYMREPASSLVTASPSPVCYSFRPAGDGISILLYGFHIANQTCRAQPSSLFPSPLPLLDRFIYFIQRIYSPNAAAAALLFLFFFLISSFLFFICLLFCSMARIGSKTADHSFAL</sequence>
<feature type="region of interest" description="Disordered" evidence="1">
    <location>
        <begin position="1"/>
        <end position="82"/>
    </location>
</feature>
<dbReference type="Proteomes" id="UP000008383">
    <property type="component" value="Unassembled WGS sequence"/>
</dbReference>
<dbReference type="AlphaFoldDB" id="D4DGS2"/>
<feature type="transmembrane region" description="Helical" evidence="2">
    <location>
        <begin position="156"/>
        <end position="181"/>
    </location>
</feature>
<keyword evidence="2" id="KW-1133">Transmembrane helix</keyword>
<keyword evidence="2" id="KW-0812">Transmembrane</keyword>
<keyword evidence="2" id="KW-0472">Membrane</keyword>
<dbReference type="HOGENOM" id="CLU_1385075_0_0_1"/>
<keyword evidence="4" id="KW-1185">Reference proteome</keyword>
<reference evidence="4" key="1">
    <citation type="journal article" date="2011" name="Genome Biol.">
        <title>Comparative and functional genomics provide insights into the pathogenicity of dermatophytic fungi.</title>
        <authorList>
            <person name="Burmester A."/>
            <person name="Shelest E."/>
            <person name="Gloeckner G."/>
            <person name="Heddergott C."/>
            <person name="Schindler S."/>
            <person name="Staib P."/>
            <person name="Heidel A."/>
            <person name="Felder M."/>
            <person name="Petzold A."/>
            <person name="Szafranski K."/>
            <person name="Feuermann M."/>
            <person name="Pedruzzi I."/>
            <person name="Priebe S."/>
            <person name="Groth M."/>
            <person name="Winkler R."/>
            <person name="Li W."/>
            <person name="Kniemeyer O."/>
            <person name="Schroeckh V."/>
            <person name="Hertweck C."/>
            <person name="Hube B."/>
            <person name="White T.C."/>
            <person name="Platzer M."/>
            <person name="Guthke R."/>
            <person name="Heitman J."/>
            <person name="Woestemeyer J."/>
            <person name="Zipfel P.F."/>
            <person name="Monod M."/>
            <person name="Brakhage A.A."/>
        </authorList>
    </citation>
    <scope>NUCLEOTIDE SEQUENCE [LARGE SCALE GENOMIC DNA]</scope>
    <source>
        <strain evidence="4">HKI 0517</strain>
    </source>
</reference>
<gene>
    <name evidence="3" type="ORF">TRV_06377</name>
</gene>
<feature type="compositionally biased region" description="Low complexity" evidence="1">
    <location>
        <begin position="1"/>
        <end position="13"/>
    </location>
</feature>
<evidence type="ECO:0000313" key="3">
    <source>
        <dbReference type="EMBL" id="EFE38936.1"/>
    </source>
</evidence>
<feature type="compositionally biased region" description="Low complexity" evidence="1">
    <location>
        <begin position="22"/>
        <end position="34"/>
    </location>
</feature>
<organism evidence="3 4">
    <name type="scientific">Trichophyton verrucosum (strain HKI 0517)</name>
    <dbReference type="NCBI Taxonomy" id="663202"/>
    <lineage>
        <taxon>Eukaryota</taxon>
        <taxon>Fungi</taxon>
        <taxon>Dikarya</taxon>
        <taxon>Ascomycota</taxon>
        <taxon>Pezizomycotina</taxon>
        <taxon>Eurotiomycetes</taxon>
        <taxon>Eurotiomycetidae</taxon>
        <taxon>Onygenales</taxon>
        <taxon>Arthrodermataceae</taxon>
        <taxon>Trichophyton</taxon>
    </lineage>
</organism>
<proteinExistence type="predicted"/>
<accession>D4DGS2</accession>
<dbReference type="KEGG" id="tve:TRV_06377"/>
<evidence type="ECO:0000313" key="4">
    <source>
        <dbReference type="Proteomes" id="UP000008383"/>
    </source>
</evidence>
<protein>
    <submittedName>
        <fullName evidence="3">Uncharacterized protein</fullName>
    </submittedName>
</protein>
<dbReference type="EMBL" id="ACYE01000363">
    <property type="protein sequence ID" value="EFE38936.1"/>
    <property type="molecule type" value="Genomic_DNA"/>
</dbReference>
<evidence type="ECO:0000256" key="2">
    <source>
        <dbReference type="SAM" id="Phobius"/>
    </source>
</evidence>
<comment type="caution">
    <text evidence="3">The sequence shown here is derived from an EMBL/GenBank/DDBJ whole genome shotgun (WGS) entry which is preliminary data.</text>
</comment>
<feature type="compositionally biased region" description="Low complexity" evidence="1">
    <location>
        <begin position="57"/>
        <end position="69"/>
    </location>
</feature>
<dbReference type="GeneID" id="9578355"/>